<protein>
    <submittedName>
        <fullName evidence="1">Uncharacterized protein</fullName>
    </submittedName>
</protein>
<reference evidence="1 2" key="1">
    <citation type="journal article" date="2023" name="Insect Mol. Biol.">
        <title>Genome sequencing provides insights into the evolution of gene families encoding plant cell wall-degrading enzymes in longhorned beetles.</title>
        <authorList>
            <person name="Shin N.R."/>
            <person name="Okamura Y."/>
            <person name="Kirsch R."/>
            <person name="Pauchet Y."/>
        </authorList>
    </citation>
    <scope>NUCLEOTIDE SEQUENCE [LARGE SCALE GENOMIC DNA]</scope>
    <source>
        <strain evidence="1">EAD_L_NR</strain>
    </source>
</reference>
<proteinExistence type="predicted"/>
<gene>
    <name evidence="1" type="ORF">NQ315_003178</name>
</gene>
<comment type="caution">
    <text evidence="1">The sequence shown here is derived from an EMBL/GenBank/DDBJ whole genome shotgun (WGS) entry which is preliminary data.</text>
</comment>
<accession>A0AAV8VMD5</accession>
<dbReference type="AlphaFoldDB" id="A0AAV8VMD5"/>
<sequence>MALGGDVNTGCNSLPYIRIISGPGQSVAYCMHHIHATDEGKNQKPKGKAFYIGLAFVELGSQKKEIGNTSVQNIIRVTDFRHHIHATDEGKNQKPKGKAFYIGLAFVELGSQKKRDRKHISSKYH</sequence>
<dbReference type="Proteomes" id="UP001159042">
    <property type="component" value="Unassembled WGS sequence"/>
</dbReference>
<organism evidence="1 2">
    <name type="scientific">Exocentrus adspersus</name>
    <dbReference type="NCBI Taxonomy" id="1586481"/>
    <lineage>
        <taxon>Eukaryota</taxon>
        <taxon>Metazoa</taxon>
        <taxon>Ecdysozoa</taxon>
        <taxon>Arthropoda</taxon>
        <taxon>Hexapoda</taxon>
        <taxon>Insecta</taxon>
        <taxon>Pterygota</taxon>
        <taxon>Neoptera</taxon>
        <taxon>Endopterygota</taxon>
        <taxon>Coleoptera</taxon>
        <taxon>Polyphaga</taxon>
        <taxon>Cucujiformia</taxon>
        <taxon>Chrysomeloidea</taxon>
        <taxon>Cerambycidae</taxon>
        <taxon>Lamiinae</taxon>
        <taxon>Acanthocinini</taxon>
        <taxon>Exocentrus</taxon>
    </lineage>
</organism>
<dbReference type="EMBL" id="JANEYG010000053">
    <property type="protein sequence ID" value="KAJ8915418.1"/>
    <property type="molecule type" value="Genomic_DNA"/>
</dbReference>
<keyword evidence="2" id="KW-1185">Reference proteome</keyword>
<evidence type="ECO:0000313" key="1">
    <source>
        <dbReference type="EMBL" id="KAJ8915418.1"/>
    </source>
</evidence>
<name>A0AAV8VMD5_9CUCU</name>
<evidence type="ECO:0000313" key="2">
    <source>
        <dbReference type="Proteomes" id="UP001159042"/>
    </source>
</evidence>